<organism evidence="2 3">
    <name type="scientific">Flavilitoribacter nigricans (strain ATCC 23147 / DSM 23189 / NBRC 102662 / NCIMB 1420 / SS-2)</name>
    <name type="common">Lewinella nigricans</name>
    <dbReference type="NCBI Taxonomy" id="1122177"/>
    <lineage>
        <taxon>Bacteria</taxon>
        <taxon>Pseudomonadati</taxon>
        <taxon>Bacteroidota</taxon>
        <taxon>Saprospiria</taxon>
        <taxon>Saprospirales</taxon>
        <taxon>Lewinellaceae</taxon>
        <taxon>Flavilitoribacter</taxon>
    </lineage>
</organism>
<dbReference type="OrthoDB" id="1494961at2"/>
<keyword evidence="3" id="KW-1185">Reference proteome</keyword>
<reference evidence="2 3" key="1">
    <citation type="submission" date="2017-10" db="EMBL/GenBank/DDBJ databases">
        <title>The draft genome sequence of Lewinella nigricans NBRC 102662.</title>
        <authorList>
            <person name="Wang K."/>
        </authorList>
    </citation>
    <scope>NUCLEOTIDE SEQUENCE [LARGE SCALE GENOMIC DNA]</scope>
    <source>
        <strain evidence="2 3">NBRC 102662</strain>
    </source>
</reference>
<evidence type="ECO:0000313" key="2">
    <source>
        <dbReference type="EMBL" id="PHN06159.1"/>
    </source>
</evidence>
<dbReference type="AlphaFoldDB" id="A0A2D0NDA4"/>
<comment type="caution">
    <text evidence="2">The sequence shown here is derived from an EMBL/GenBank/DDBJ whole genome shotgun (WGS) entry which is preliminary data.</text>
</comment>
<evidence type="ECO:0000313" key="3">
    <source>
        <dbReference type="Proteomes" id="UP000223913"/>
    </source>
</evidence>
<dbReference type="EMBL" id="PDUD01000018">
    <property type="protein sequence ID" value="PHN06159.1"/>
    <property type="molecule type" value="Genomic_DNA"/>
</dbReference>
<name>A0A2D0NDA4_FLAN2</name>
<sequence>MVNKRLQQRRLKINSPKMHGAPTVNVISGPDGAGQTDVETAPYFSLKVDTTARAAATEIILLDAEQGYQLHNNKLNPVDVVIEGLTDNYQFLLNDLAHIAAVIDIVKVTVSDKAKALAQYARKIEIYDSVRGSGSHKVKTIHPEMGVHEGQQLIEINTFPFNAKLTGRSAIVYVQEPGIIMTWGFYQKAELGRKA</sequence>
<gene>
    <name evidence="2" type="ORF">CRP01_11280</name>
</gene>
<protein>
    <submittedName>
        <fullName evidence="2">Uncharacterized protein</fullName>
    </submittedName>
</protein>
<dbReference type="Proteomes" id="UP000223913">
    <property type="component" value="Unassembled WGS sequence"/>
</dbReference>
<accession>A0A2D0NDA4</accession>
<proteinExistence type="predicted"/>
<evidence type="ECO:0000256" key="1">
    <source>
        <dbReference type="SAM" id="MobiDB-lite"/>
    </source>
</evidence>
<dbReference type="RefSeq" id="WP_099150143.1">
    <property type="nucleotide sequence ID" value="NZ_PDUD01000018.1"/>
</dbReference>
<feature type="region of interest" description="Disordered" evidence="1">
    <location>
        <begin position="12"/>
        <end position="31"/>
    </location>
</feature>